<evidence type="ECO:0000313" key="2">
    <source>
        <dbReference type="EMBL" id="KAE9528892.1"/>
    </source>
</evidence>
<dbReference type="AlphaFoldDB" id="A0A6G0TB35"/>
<evidence type="ECO:0000256" key="1">
    <source>
        <dbReference type="SAM" id="Phobius"/>
    </source>
</evidence>
<dbReference type="Proteomes" id="UP000475862">
    <property type="component" value="Unassembled WGS sequence"/>
</dbReference>
<sequence>MSFTATDHRKEEPLRLSTHTLIYHIIRTPVCRLGGQLRYLCVIVRTVGDYADRLDKKSIFILEYKSVTSFHISDESHGFNEQVDTEIRETHIHILNMSLEINIILKLQAHRSLRVIEMWNRKITRADRTLKLKDHNEFLRRLIGKTHPHKLCKPKLIAEAILTIFPNLPEYLIIIGLVKFRKRLMRVKQIILCQSCITVHHIQVYE</sequence>
<proteinExistence type="predicted"/>
<evidence type="ECO:0000313" key="3">
    <source>
        <dbReference type="Proteomes" id="UP000475862"/>
    </source>
</evidence>
<dbReference type="EMBL" id="VYZN01000048">
    <property type="protein sequence ID" value="KAE9528892.1"/>
    <property type="molecule type" value="Genomic_DNA"/>
</dbReference>
<keyword evidence="3" id="KW-1185">Reference proteome</keyword>
<protein>
    <submittedName>
        <fullName evidence="2">Uncharacterized protein</fullName>
    </submittedName>
</protein>
<keyword evidence="1" id="KW-1133">Transmembrane helix</keyword>
<name>A0A6G0TB35_APHGL</name>
<organism evidence="2 3">
    <name type="scientific">Aphis glycines</name>
    <name type="common">Soybean aphid</name>
    <dbReference type="NCBI Taxonomy" id="307491"/>
    <lineage>
        <taxon>Eukaryota</taxon>
        <taxon>Metazoa</taxon>
        <taxon>Ecdysozoa</taxon>
        <taxon>Arthropoda</taxon>
        <taxon>Hexapoda</taxon>
        <taxon>Insecta</taxon>
        <taxon>Pterygota</taxon>
        <taxon>Neoptera</taxon>
        <taxon>Paraneoptera</taxon>
        <taxon>Hemiptera</taxon>
        <taxon>Sternorrhyncha</taxon>
        <taxon>Aphidomorpha</taxon>
        <taxon>Aphidoidea</taxon>
        <taxon>Aphididae</taxon>
        <taxon>Aphidini</taxon>
        <taxon>Aphis</taxon>
        <taxon>Aphis</taxon>
    </lineage>
</organism>
<comment type="caution">
    <text evidence="2">The sequence shown here is derived from an EMBL/GenBank/DDBJ whole genome shotgun (WGS) entry which is preliminary data.</text>
</comment>
<dbReference type="OrthoDB" id="6603930at2759"/>
<feature type="transmembrane region" description="Helical" evidence="1">
    <location>
        <begin position="156"/>
        <end position="178"/>
    </location>
</feature>
<reference evidence="2 3" key="1">
    <citation type="submission" date="2019-08" db="EMBL/GenBank/DDBJ databases">
        <title>The genome of the soybean aphid Biotype 1, its phylome, world population structure and adaptation to the North American continent.</title>
        <authorList>
            <person name="Giordano R."/>
            <person name="Donthu R.K."/>
            <person name="Hernandez A.G."/>
            <person name="Wright C.L."/>
            <person name="Zimin A.V."/>
        </authorList>
    </citation>
    <scope>NUCLEOTIDE SEQUENCE [LARGE SCALE GENOMIC DNA]</scope>
    <source>
        <tissue evidence="2">Whole aphids</tissue>
    </source>
</reference>
<gene>
    <name evidence="2" type="ORF">AGLY_012467</name>
</gene>
<keyword evidence="1" id="KW-0472">Membrane</keyword>
<accession>A0A6G0TB35</accession>
<keyword evidence="1" id="KW-0812">Transmembrane</keyword>